<name>A0A017H3B6_9FUSO</name>
<comment type="caution">
    <text evidence="1">The sequence shown here is derived from an EMBL/GenBank/DDBJ whole genome shotgun (WGS) entry which is preliminary data.</text>
</comment>
<dbReference type="OrthoDB" id="88735at2"/>
<sequence>MISEKLCKKIKTINEEFKKLGFDLEEDLQELCEEREDMAERLENTKFKKMNFSKDKEANCYILNLEDCQIGFFVTLGEDEEGPWYETEAEIIFF</sequence>
<organism evidence="1 2">
    <name type="scientific">Fusobacterium necrophorum subsp. funduliforme B35</name>
    <dbReference type="NCBI Taxonomy" id="1226633"/>
    <lineage>
        <taxon>Bacteria</taxon>
        <taxon>Fusobacteriati</taxon>
        <taxon>Fusobacteriota</taxon>
        <taxon>Fusobacteriia</taxon>
        <taxon>Fusobacteriales</taxon>
        <taxon>Fusobacteriaceae</taxon>
        <taxon>Fusobacterium</taxon>
    </lineage>
</organism>
<gene>
    <name evidence="1" type="ORF">C095_02250</name>
</gene>
<evidence type="ECO:0000313" key="2">
    <source>
        <dbReference type="Proteomes" id="UP000031184"/>
    </source>
</evidence>
<dbReference type="EMBL" id="AUZI01000010">
    <property type="protein sequence ID" value="KID49968.1"/>
    <property type="molecule type" value="Genomic_DNA"/>
</dbReference>
<dbReference type="Proteomes" id="UP000031184">
    <property type="component" value="Unassembled WGS sequence"/>
</dbReference>
<dbReference type="RefSeq" id="WP_035916629.1">
    <property type="nucleotide sequence ID" value="NZ_AOJP01000011.1"/>
</dbReference>
<dbReference type="PATRIC" id="fig|1226633.4.peg.447"/>
<dbReference type="AlphaFoldDB" id="A0A017H3B6"/>
<evidence type="ECO:0000313" key="1">
    <source>
        <dbReference type="EMBL" id="KID49968.1"/>
    </source>
</evidence>
<protein>
    <submittedName>
        <fullName evidence="1">Uncharacterized protein</fullName>
    </submittedName>
</protein>
<proteinExistence type="predicted"/>
<reference evidence="1 2" key="1">
    <citation type="submission" date="2013-08" db="EMBL/GenBank/DDBJ databases">
        <title>An opportunistic ruminal bacterium that causes liver abscesses in cattle.</title>
        <authorList>
            <person name="Benahmed F.H."/>
            <person name="Rasmussen M."/>
            <person name="Harbottle H."/>
            <person name="Soppet D."/>
            <person name="Nagaraja T.G."/>
            <person name="Davidson M."/>
        </authorList>
    </citation>
    <scope>NUCLEOTIDE SEQUENCE [LARGE SCALE GENOMIC DNA]</scope>
    <source>
        <strain evidence="1 2">B35</strain>
    </source>
</reference>
<accession>A0A017H3B6</accession>